<evidence type="ECO:0000313" key="4">
    <source>
        <dbReference type="Proteomes" id="UP000078596"/>
    </source>
</evidence>
<keyword evidence="2" id="KW-0472">Membrane</keyword>
<keyword evidence="2" id="KW-1133">Transmembrane helix</keyword>
<evidence type="ECO:0000256" key="2">
    <source>
        <dbReference type="SAM" id="Phobius"/>
    </source>
</evidence>
<evidence type="ECO:0000256" key="1">
    <source>
        <dbReference type="SAM" id="MobiDB-lite"/>
    </source>
</evidence>
<name>A0A191ZDU3_9GAMM</name>
<feature type="region of interest" description="Disordered" evidence="1">
    <location>
        <begin position="1"/>
        <end position="21"/>
    </location>
</feature>
<sequence>MTLKEEAISQQATAKQEQRTARVNGDFHGLHASGDINNHAPVTFNMGEQTPESRRQAEFARDTKIHCNRPTRETLEWLMTHCGFTHRELRSAWKSDTIFWSEPEQQLKAKLNWFTYIVLGWGMFWLSAAVIMISSIGMSLGHVSNLKTLLVFWAGLPVFIYSLWLSVSAFIHPFRTAQRVQRALDNCDRNIPAT</sequence>
<proteinExistence type="predicted"/>
<feature type="transmembrane region" description="Helical" evidence="2">
    <location>
        <begin position="113"/>
        <end position="138"/>
    </location>
</feature>
<feature type="transmembrane region" description="Helical" evidence="2">
    <location>
        <begin position="150"/>
        <end position="172"/>
    </location>
</feature>
<keyword evidence="4" id="KW-1185">Reference proteome</keyword>
<dbReference type="AlphaFoldDB" id="A0A191ZDU3"/>
<protein>
    <submittedName>
        <fullName evidence="3">Uncharacterized protein</fullName>
    </submittedName>
</protein>
<keyword evidence="2" id="KW-0812">Transmembrane</keyword>
<evidence type="ECO:0000313" key="3">
    <source>
        <dbReference type="EMBL" id="ANJ66041.1"/>
    </source>
</evidence>
<dbReference type="KEGG" id="haz:A9404_00385"/>
<dbReference type="EMBL" id="CP016027">
    <property type="protein sequence ID" value="ANJ66041.1"/>
    <property type="molecule type" value="Genomic_DNA"/>
</dbReference>
<gene>
    <name evidence="3" type="ORF">A9404_00385</name>
</gene>
<reference evidence="3 4" key="1">
    <citation type="submission" date="2016-06" db="EMBL/GenBank/DDBJ databases">
        <title>Insight into the functional genes involving in sulfur oxidation in Pearl River water.</title>
        <authorList>
            <person name="Luo J."/>
            <person name="Tan X."/>
            <person name="Lin W."/>
        </authorList>
    </citation>
    <scope>NUCLEOTIDE SEQUENCE [LARGE SCALE GENOMIC DNA]</scope>
    <source>
        <strain evidence="3 4">LS2</strain>
    </source>
</reference>
<dbReference type="RefSeq" id="WP_066097643.1">
    <property type="nucleotide sequence ID" value="NZ_CP016027.1"/>
</dbReference>
<dbReference type="OrthoDB" id="9923719at2"/>
<dbReference type="Proteomes" id="UP000078596">
    <property type="component" value="Chromosome"/>
</dbReference>
<dbReference type="STRING" id="1860122.A9404_00385"/>
<organism evidence="3 4">
    <name type="scientific">Halothiobacillus diazotrophicus</name>
    <dbReference type="NCBI Taxonomy" id="1860122"/>
    <lineage>
        <taxon>Bacteria</taxon>
        <taxon>Pseudomonadati</taxon>
        <taxon>Pseudomonadota</taxon>
        <taxon>Gammaproteobacteria</taxon>
        <taxon>Chromatiales</taxon>
        <taxon>Halothiobacillaceae</taxon>
        <taxon>Halothiobacillus</taxon>
    </lineage>
</organism>
<accession>A0A191ZDU3</accession>